<evidence type="ECO:0000256" key="1">
    <source>
        <dbReference type="SAM" id="MobiDB-lite"/>
    </source>
</evidence>
<protein>
    <submittedName>
        <fullName evidence="3">Uncharacterized protein</fullName>
    </submittedName>
</protein>
<evidence type="ECO:0000256" key="2">
    <source>
        <dbReference type="SAM" id="SignalP"/>
    </source>
</evidence>
<evidence type="ECO:0000313" key="4">
    <source>
        <dbReference type="Proteomes" id="UP000015455"/>
    </source>
</evidence>
<dbReference type="OrthoDB" id="9860502at2"/>
<feature type="signal peptide" evidence="2">
    <location>
        <begin position="1"/>
        <end position="22"/>
    </location>
</feature>
<dbReference type="RefSeq" id="WP_021249905.1">
    <property type="nucleotide sequence ID" value="NZ_ATJV01000064.1"/>
</dbReference>
<dbReference type="EMBL" id="ATJV01000064">
    <property type="protein sequence ID" value="EPZ15018.1"/>
    <property type="molecule type" value="Genomic_DNA"/>
</dbReference>
<dbReference type="AlphaFoldDB" id="T0AWV7"/>
<feature type="region of interest" description="Disordered" evidence="1">
    <location>
        <begin position="26"/>
        <end position="84"/>
    </location>
</feature>
<evidence type="ECO:0000313" key="3">
    <source>
        <dbReference type="EMBL" id="EPZ15018.1"/>
    </source>
</evidence>
<keyword evidence="4" id="KW-1185">Reference proteome</keyword>
<comment type="caution">
    <text evidence="3">The sequence shown here is derived from an EMBL/GenBank/DDBJ whole genome shotgun (WGS) entry which is preliminary data.</text>
</comment>
<name>T0AWV7_9RHOO</name>
<sequence length="84" mass="9047">MKSKSLLAVLAAFAMLSFNSIAATAEEESQAKSEQVEKADSTDAKRHSHVKEKVGVRPKAAEAKGDDGMAARAKPKHYHPRDGK</sequence>
<proteinExistence type="predicted"/>
<feature type="compositionally biased region" description="Basic and acidic residues" evidence="1">
    <location>
        <begin position="29"/>
        <end position="69"/>
    </location>
</feature>
<organism evidence="3 4">
    <name type="scientific">Thauera terpenica 58Eu</name>
    <dbReference type="NCBI Taxonomy" id="1348657"/>
    <lineage>
        <taxon>Bacteria</taxon>
        <taxon>Pseudomonadati</taxon>
        <taxon>Pseudomonadota</taxon>
        <taxon>Betaproteobacteria</taxon>
        <taxon>Rhodocyclales</taxon>
        <taxon>Zoogloeaceae</taxon>
        <taxon>Thauera</taxon>
    </lineage>
</organism>
<feature type="compositionally biased region" description="Basic residues" evidence="1">
    <location>
        <begin position="73"/>
        <end position="84"/>
    </location>
</feature>
<gene>
    <name evidence="3" type="ORF">M622_17070</name>
</gene>
<feature type="chain" id="PRO_5004573774" evidence="2">
    <location>
        <begin position="23"/>
        <end position="84"/>
    </location>
</feature>
<dbReference type="Proteomes" id="UP000015455">
    <property type="component" value="Unassembled WGS sequence"/>
</dbReference>
<dbReference type="PATRIC" id="fig|1348657.5.peg.2499"/>
<keyword evidence="2" id="KW-0732">Signal</keyword>
<accession>T0AWV7</accession>
<reference evidence="3 4" key="1">
    <citation type="submission" date="2013-06" db="EMBL/GenBank/DDBJ databases">
        <title>Draft genome sequence of Thauera terpenica.</title>
        <authorList>
            <person name="Liu B."/>
            <person name="Frostegard A.H."/>
            <person name="Shapleigh J.P."/>
        </authorList>
    </citation>
    <scope>NUCLEOTIDE SEQUENCE [LARGE SCALE GENOMIC DNA]</scope>
    <source>
        <strain evidence="3 4">58Eu</strain>
    </source>
</reference>